<evidence type="ECO:0000256" key="1">
    <source>
        <dbReference type="SAM" id="Phobius"/>
    </source>
</evidence>
<feature type="transmembrane region" description="Helical" evidence="1">
    <location>
        <begin position="36"/>
        <end position="54"/>
    </location>
</feature>
<keyword evidence="1" id="KW-1133">Transmembrane helix</keyword>
<protein>
    <submittedName>
        <fullName evidence="2">Uncharacterized protein</fullName>
    </submittedName>
</protein>
<dbReference type="HOGENOM" id="CLU_2586203_0_0_10"/>
<dbReference type="eggNOG" id="ENOG5033MID">
    <property type="taxonomic scope" value="Bacteria"/>
</dbReference>
<reference evidence="2 4" key="2">
    <citation type="journal article" date="2011" name="J. Bacteriol.">
        <title>Genome sequence of the algicidal bacterium Kordia algicida OT-1.</title>
        <authorList>
            <person name="Lee H.S."/>
            <person name="Kang S.G."/>
            <person name="Kwon K.K."/>
            <person name="Lee J.H."/>
            <person name="Kim S.J."/>
        </authorList>
    </citation>
    <scope>NUCLEOTIDE SEQUENCE [LARGE SCALE GENOMIC DNA]</scope>
    <source>
        <strain evidence="2 4">OT-1</strain>
    </source>
</reference>
<dbReference type="AlphaFoldDB" id="A9E9J9"/>
<comment type="caution">
    <text evidence="2">The sequence shown here is derived from an EMBL/GenBank/DDBJ whole genome shotgun (WGS) entry which is preliminary data.</text>
</comment>
<dbReference type="RefSeq" id="WP_007092653.1">
    <property type="nucleotide sequence ID" value="NZ_CP142125.1"/>
</dbReference>
<dbReference type="Proteomes" id="UP000002945">
    <property type="component" value="Unassembled WGS sequence"/>
</dbReference>
<keyword evidence="4" id="KW-1185">Reference proteome</keyword>
<evidence type="ECO:0000313" key="2">
    <source>
        <dbReference type="EMBL" id="EDP94679.1"/>
    </source>
</evidence>
<dbReference type="OrthoDB" id="1164687at2"/>
<dbReference type="EMBL" id="ABIB01000014">
    <property type="protein sequence ID" value="EDP94679.1"/>
    <property type="molecule type" value="Genomic_DNA"/>
</dbReference>
<keyword evidence="1" id="KW-0472">Membrane</keyword>
<sequence length="79" mass="8626">MPQKRSIKDLIGGLVDKDGLKTEVTITLTNQTMIKVIVALLLSGVAIIVIANFVKNFVPNQQLTAIKAELQTIKSHLKT</sequence>
<proteinExistence type="predicted"/>
<gene>
    <name evidence="2" type="ORF">KAOT1_00345</name>
    <name evidence="3" type="ORF">KAOT1_00670</name>
</gene>
<evidence type="ECO:0000313" key="4">
    <source>
        <dbReference type="Proteomes" id="UP000002945"/>
    </source>
</evidence>
<keyword evidence="1" id="KW-0812">Transmembrane</keyword>
<dbReference type="STRING" id="391587.KAOT1_00345"/>
<evidence type="ECO:0000313" key="3">
    <source>
        <dbReference type="EMBL" id="EDP94744.1"/>
    </source>
</evidence>
<reference evidence="2" key="1">
    <citation type="submission" date="2007-10" db="EMBL/GenBank/DDBJ databases">
        <authorList>
            <person name="Kim S.-J."/>
            <person name="Ferriera S."/>
            <person name="Johnson J."/>
            <person name="Kravitz S."/>
            <person name="Beeson K."/>
            <person name="Sutton G."/>
            <person name="Rogers Y.-H."/>
            <person name="Friedman R."/>
            <person name="Frazier M."/>
            <person name="Venter J.C."/>
        </authorList>
    </citation>
    <scope>NUCLEOTIDE SEQUENCE</scope>
    <source>
        <strain evidence="2">OT-1</strain>
    </source>
</reference>
<organism evidence="2 4">
    <name type="scientific">Kordia algicida OT-1</name>
    <dbReference type="NCBI Taxonomy" id="391587"/>
    <lineage>
        <taxon>Bacteria</taxon>
        <taxon>Pseudomonadati</taxon>
        <taxon>Bacteroidota</taxon>
        <taxon>Flavobacteriia</taxon>
        <taxon>Flavobacteriales</taxon>
        <taxon>Flavobacteriaceae</taxon>
        <taxon>Kordia</taxon>
    </lineage>
</organism>
<name>A9E9J9_9FLAO</name>
<accession>A9E9J9</accession>
<dbReference type="EMBL" id="ABIB01000014">
    <property type="protein sequence ID" value="EDP94744.1"/>
    <property type="molecule type" value="Genomic_DNA"/>
</dbReference>